<keyword evidence="1" id="KW-1133">Transmembrane helix</keyword>
<dbReference type="AlphaFoldDB" id="A0A914P6F4"/>
<protein>
    <submittedName>
        <fullName evidence="3">Uncharacterized protein</fullName>
    </submittedName>
</protein>
<name>A0A914P6F4_9BILA</name>
<evidence type="ECO:0000313" key="3">
    <source>
        <dbReference type="WBParaSite" id="PDA_v2.g12958.t1"/>
    </source>
</evidence>
<evidence type="ECO:0000313" key="2">
    <source>
        <dbReference type="Proteomes" id="UP000887578"/>
    </source>
</evidence>
<accession>A0A914P6F4</accession>
<organism evidence="2 3">
    <name type="scientific">Panagrolaimus davidi</name>
    <dbReference type="NCBI Taxonomy" id="227884"/>
    <lineage>
        <taxon>Eukaryota</taxon>
        <taxon>Metazoa</taxon>
        <taxon>Ecdysozoa</taxon>
        <taxon>Nematoda</taxon>
        <taxon>Chromadorea</taxon>
        <taxon>Rhabditida</taxon>
        <taxon>Tylenchina</taxon>
        <taxon>Panagrolaimomorpha</taxon>
        <taxon>Panagrolaimoidea</taxon>
        <taxon>Panagrolaimidae</taxon>
        <taxon>Panagrolaimus</taxon>
    </lineage>
</organism>
<dbReference type="Proteomes" id="UP000887578">
    <property type="component" value="Unplaced"/>
</dbReference>
<dbReference type="WBParaSite" id="PDA_v2.g12958.t1">
    <property type="protein sequence ID" value="PDA_v2.g12958.t1"/>
    <property type="gene ID" value="PDA_v2.g12958"/>
</dbReference>
<proteinExistence type="predicted"/>
<keyword evidence="1" id="KW-0472">Membrane</keyword>
<keyword evidence="2" id="KW-1185">Reference proteome</keyword>
<sequence>MEWLLLDFYRKEAKYGHIQEYPIADDDNLLFCNGPEPFENKTFYEAAKAMYYKDPVIQAQTSALTNPFSNQSCINLSLFGIFIFAVILLFILILLILCFRRMRRQKRVEKCVDEFVKLYFEA</sequence>
<feature type="transmembrane region" description="Helical" evidence="1">
    <location>
        <begin position="76"/>
        <end position="99"/>
    </location>
</feature>
<keyword evidence="1" id="KW-0812">Transmembrane</keyword>
<evidence type="ECO:0000256" key="1">
    <source>
        <dbReference type="SAM" id="Phobius"/>
    </source>
</evidence>
<reference evidence="3" key="1">
    <citation type="submission" date="2022-11" db="UniProtKB">
        <authorList>
            <consortium name="WormBaseParasite"/>
        </authorList>
    </citation>
    <scope>IDENTIFICATION</scope>
</reference>